<keyword evidence="2" id="KW-1185">Reference proteome</keyword>
<sequence>MDDACGFTAFQQQSRGGTRSTFSLVRAFSASLVQVPPRFFCRGVRLTFRQGLYVRDLECTVLKKIGRLRVRFLSVADAESRRDLLDALI</sequence>
<dbReference type="EMBL" id="JARK01001354">
    <property type="protein sequence ID" value="EYC21810.1"/>
    <property type="molecule type" value="Genomic_DNA"/>
</dbReference>
<protein>
    <submittedName>
        <fullName evidence="1">Uncharacterized protein</fullName>
    </submittedName>
</protein>
<evidence type="ECO:0000313" key="1">
    <source>
        <dbReference type="EMBL" id="EYC21810.1"/>
    </source>
</evidence>
<reference evidence="2" key="1">
    <citation type="journal article" date="2015" name="Nat. Genet.">
        <title>The genome and transcriptome of the zoonotic hookworm Ancylostoma ceylanicum identify infection-specific gene families.</title>
        <authorList>
            <person name="Schwarz E.M."/>
            <person name="Hu Y."/>
            <person name="Antoshechkin I."/>
            <person name="Miller M.M."/>
            <person name="Sternberg P.W."/>
            <person name="Aroian R.V."/>
        </authorList>
    </citation>
    <scope>NUCLEOTIDE SEQUENCE</scope>
    <source>
        <strain evidence="2">HY135</strain>
    </source>
</reference>
<organism evidence="1 2">
    <name type="scientific">Ancylostoma ceylanicum</name>
    <dbReference type="NCBI Taxonomy" id="53326"/>
    <lineage>
        <taxon>Eukaryota</taxon>
        <taxon>Metazoa</taxon>
        <taxon>Ecdysozoa</taxon>
        <taxon>Nematoda</taxon>
        <taxon>Chromadorea</taxon>
        <taxon>Rhabditida</taxon>
        <taxon>Rhabditina</taxon>
        <taxon>Rhabditomorpha</taxon>
        <taxon>Strongyloidea</taxon>
        <taxon>Ancylostomatidae</taxon>
        <taxon>Ancylostomatinae</taxon>
        <taxon>Ancylostoma</taxon>
    </lineage>
</organism>
<gene>
    <name evidence="1" type="primary">Acey_s0018.g3543</name>
    <name evidence="1" type="ORF">Y032_0018g3543</name>
</gene>
<accession>A0A016V2W1</accession>
<name>A0A016V2W1_9BILA</name>
<dbReference type="Proteomes" id="UP000024635">
    <property type="component" value="Unassembled WGS sequence"/>
</dbReference>
<comment type="caution">
    <text evidence="1">The sequence shown here is derived from an EMBL/GenBank/DDBJ whole genome shotgun (WGS) entry which is preliminary data.</text>
</comment>
<dbReference type="AlphaFoldDB" id="A0A016V2W1"/>
<proteinExistence type="predicted"/>
<dbReference type="OrthoDB" id="5865092at2759"/>
<evidence type="ECO:0000313" key="2">
    <source>
        <dbReference type="Proteomes" id="UP000024635"/>
    </source>
</evidence>